<reference evidence="2 3" key="1">
    <citation type="journal article" date="2019" name="Environ. Microbiol.">
        <title>At the nexus of three kingdoms: the genome of the mycorrhizal fungus Gigaspora margarita provides insights into plant, endobacterial and fungal interactions.</title>
        <authorList>
            <person name="Venice F."/>
            <person name="Ghignone S."/>
            <person name="Salvioli di Fossalunga A."/>
            <person name="Amselem J."/>
            <person name="Novero M."/>
            <person name="Xianan X."/>
            <person name="Sedzielewska Toro K."/>
            <person name="Morin E."/>
            <person name="Lipzen A."/>
            <person name="Grigoriev I.V."/>
            <person name="Henrissat B."/>
            <person name="Martin F.M."/>
            <person name="Bonfante P."/>
        </authorList>
    </citation>
    <scope>NUCLEOTIDE SEQUENCE [LARGE SCALE GENOMIC DNA]</scope>
    <source>
        <strain evidence="2 3">BEG34</strain>
    </source>
</reference>
<keyword evidence="1" id="KW-0175">Coiled coil</keyword>
<name>A0A8H3XBJ2_GIGMA</name>
<evidence type="ECO:0000256" key="1">
    <source>
        <dbReference type="SAM" id="Coils"/>
    </source>
</evidence>
<dbReference type="Proteomes" id="UP000439903">
    <property type="component" value="Unassembled WGS sequence"/>
</dbReference>
<protein>
    <submittedName>
        <fullName evidence="2">Uncharacterized protein</fullName>
    </submittedName>
</protein>
<proteinExistence type="predicted"/>
<evidence type="ECO:0000313" key="2">
    <source>
        <dbReference type="EMBL" id="KAF0439667.1"/>
    </source>
</evidence>
<feature type="coiled-coil region" evidence="1">
    <location>
        <begin position="28"/>
        <end position="66"/>
    </location>
</feature>
<comment type="caution">
    <text evidence="2">The sequence shown here is derived from an EMBL/GenBank/DDBJ whole genome shotgun (WGS) entry which is preliminary data.</text>
</comment>
<evidence type="ECO:0000313" key="3">
    <source>
        <dbReference type="Proteomes" id="UP000439903"/>
    </source>
</evidence>
<keyword evidence="3" id="KW-1185">Reference proteome</keyword>
<gene>
    <name evidence="2" type="ORF">F8M41_004139</name>
</gene>
<sequence>MPRRHITKSYGFLVKQETIEQVDKEEYINELEIKLTIAEMELEHERKRHEEEISQLKEHINEWAQNCEQEIKSILREEEKRQLKERINEWVQNCERGIKSILCEE</sequence>
<dbReference type="AlphaFoldDB" id="A0A8H3XBJ2"/>
<organism evidence="2 3">
    <name type="scientific">Gigaspora margarita</name>
    <dbReference type="NCBI Taxonomy" id="4874"/>
    <lineage>
        <taxon>Eukaryota</taxon>
        <taxon>Fungi</taxon>
        <taxon>Fungi incertae sedis</taxon>
        <taxon>Mucoromycota</taxon>
        <taxon>Glomeromycotina</taxon>
        <taxon>Glomeromycetes</taxon>
        <taxon>Diversisporales</taxon>
        <taxon>Gigasporaceae</taxon>
        <taxon>Gigaspora</taxon>
    </lineage>
</organism>
<dbReference type="EMBL" id="WTPW01001374">
    <property type="protein sequence ID" value="KAF0439667.1"/>
    <property type="molecule type" value="Genomic_DNA"/>
</dbReference>
<accession>A0A8H3XBJ2</accession>